<evidence type="ECO:0000313" key="2">
    <source>
        <dbReference type="EMBL" id="GIH76466.1"/>
    </source>
</evidence>
<keyword evidence="1" id="KW-0812">Transmembrane</keyword>
<gene>
    <name evidence="2" type="ORF">Plo01_28950</name>
</gene>
<evidence type="ECO:0000313" key="3">
    <source>
        <dbReference type="Proteomes" id="UP000616724"/>
    </source>
</evidence>
<protein>
    <submittedName>
        <fullName evidence="2">Uncharacterized protein</fullName>
    </submittedName>
</protein>
<reference evidence="2 3" key="1">
    <citation type="submission" date="2021-01" db="EMBL/GenBank/DDBJ databases">
        <title>Whole genome shotgun sequence of Planobispora longispora NBRC 13918.</title>
        <authorList>
            <person name="Komaki H."/>
            <person name="Tamura T."/>
        </authorList>
    </citation>
    <scope>NUCLEOTIDE SEQUENCE [LARGE SCALE GENOMIC DNA]</scope>
    <source>
        <strain evidence="2 3">NBRC 13918</strain>
    </source>
</reference>
<name>A0A8J3RHH1_9ACTN</name>
<proteinExistence type="predicted"/>
<sequence>MLSWDGYTLVAADPAAGGPARLRPAALYHYRYAQEVGDSDETEKKTKTVHGLAALDRDGLVLAVFPGRWRARDVTGFAETRGVPVVNALDDAPARVRATLAGRAPDWGRFTGLPAARLARWKRIAAVGAGVAGLLVMAYVATTAGWIAWRGLGMLGNLLLDLLDAKWLAIFFAPLVVVLAPLRRRMHTGQVRRGVTVGFPDGPRLRIPRGKRRKLRVTPGRGAARTDLDLGPGPDSATSLTLYRHEGLRGLFVLDGHGCPLYHLPGPWNPEDAHRFAVRNGLGFEVRALNRAEYLDLATQAWDALP</sequence>
<dbReference type="AlphaFoldDB" id="A0A8J3RHH1"/>
<evidence type="ECO:0000256" key="1">
    <source>
        <dbReference type="SAM" id="Phobius"/>
    </source>
</evidence>
<feature type="transmembrane region" description="Helical" evidence="1">
    <location>
        <begin position="167"/>
        <end position="183"/>
    </location>
</feature>
<dbReference type="RefSeq" id="WP_203891073.1">
    <property type="nucleotide sequence ID" value="NZ_BOOH01000021.1"/>
</dbReference>
<comment type="caution">
    <text evidence="2">The sequence shown here is derived from an EMBL/GenBank/DDBJ whole genome shotgun (WGS) entry which is preliminary data.</text>
</comment>
<feature type="transmembrane region" description="Helical" evidence="1">
    <location>
        <begin position="124"/>
        <end position="147"/>
    </location>
</feature>
<accession>A0A8J3RHH1</accession>
<organism evidence="2 3">
    <name type="scientific">Planobispora longispora</name>
    <dbReference type="NCBI Taxonomy" id="28887"/>
    <lineage>
        <taxon>Bacteria</taxon>
        <taxon>Bacillati</taxon>
        <taxon>Actinomycetota</taxon>
        <taxon>Actinomycetes</taxon>
        <taxon>Streptosporangiales</taxon>
        <taxon>Streptosporangiaceae</taxon>
        <taxon>Planobispora</taxon>
    </lineage>
</organism>
<keyword evidence="1" id="KW-1133">Transmembrane helix</keyword>
<keyword evidence="3" id="KW-1185">Reference proteome</keyword>
<keyword evidence="1" id="KW-0472">Membrane</keyword>
<dbReference type="EMBL" id="BOOH01000021">
    <property type="protein sequence ID" value="GIH76466.1"/>
    <property type="molecule type" value="Genomic_DNA"/>
</dbReference>
<dbReference type="Proteomes" id="UP000616724">
    <property type="component" value="Unassembled WGS sequence"/>
</dbReference>